<dbReference type="GO" id="GO:0005975">
    <property type="term" value="P:carbohydrate metabolic process"/>
    <property type="evidence" value="ECO:0007669"/>
    <property type="project" value="UniProtKB-ARBA"/>
</dbReference>
<keyword evidence="4 8" id="KW-0812">Transmembrane</keyword>
<keyword evidence="6 8" id="KW-0472">Membrane</keyword>
<dbReference type="InterPro" id="IPR036514">
    <property type="entry name" value="SGNH_hydro_sf"/>
</dbReference>
<feature type="transmembrane region" description="Helical" evidence="8">
    <location>
        <begin position="206"/>
        <end position="227"/>
    </location>
</feature>
<keyword evidence="3" id="KW-0808">Transferase</keyword>
<dbReference type="GO" id="GO:0016020">
    <property type="term" value="C:membrane"/>
    <property type="evidence" value="ECO:0007669"/>
    <property type="project" value="UniProtKB-SubCell"/>
</dbReference>
<organism evidence="10">
    <name type="scientific">Rhizochromulina marina</name>
    <dbReference type="NCBI Taxonomy" id="1034831"/>
    <lineage>
        <taxon>Eukaryota</taxon>
        <taxon>Sar</taxon>
        <taxon>Stramenopiles</taxon>
        <taxon>Ochrophyta</taxon>
        <taxon>Dictyochophyceae</taxon>
        <taxon>Rhizochromulinales</taxon>
        <taxon>Rhizochromulina</taxon>
    </lineage>
</organism>
<dbReference type="CDD" id="cd00229">
    <property type="entry name" value="SGNH_hydrolase"/>
    <property type="match status" value="1"/>
</dbReference>
<feature type="transmembrane region" description="Helical" evidence="8">
    <location>
        <begin position="314"/>
        <end position="333"/>
    </location>
</feature>
<evidence type="ECO:0000256" key="1">
    <source>
        <dbReference type="ARBA" id="ARBA00004141"/>
    </source>
</evidence>
<feature type="transmembrane region" description="Helical" evidence="8">
    <location>
        <begin position="118"/>
        <end position="136"/>
    </location>
</feature>
<feature type="transmembrane region" description="Helical" evidence="8">
    <location>
        <begin position="552"/>
        <end position="571"/>
    </location>
</feature>
<evidence type="ECO:0000259" key="9">
    <source>
        <dbReference type="Pfam" id="PF07779"/>
    </source>
</evidence>
<comment type="subcellular location">
    <subcellularLocation>
        <location evidence="1">Membrane</location>
        <topology evidence="1">Multi-pass membrane protein</topology>
    </subcellularLocation>
</comment>
<comment type="similarity">
    <text evidence="2">Belongs to the PC-esterase family. CASD1 subfamily.</text>
</comment>
<evidence type="ECO:0000256" key="8">
    <source>
        <dbReference type="SAM" id="Phobius"/>
    </source>
</evidence>
<keyword evidence="7" id="KW-0325">Glycoprotein</keyword>
<sequence length="973" mass="107900">MDMDALGHQGSSLGMLLLFGANLALLGVLELALRAFPALGDAKPQVVEDPEDQQQLLKSKAPLAPAKKLSLPLAATLPSVRALCWELARLGAVVGFSWLCEYHPIFPHSQKYWERDQYYFLCLLLFIFCIRDIRYIKKNDVLNREQSEEWKGWMQFMFLLYHYYKAEEVYNSIRVMITCYVWMTGFGNFSFFYIKQDFSSVRVVQMLWRLNFLVVILCLVMGNTYILYYICPLHTFFFLMVYVAMGIGKSVNHTKWGIRWKLLALAVVILAVWDVPRYCLFRYTFGFGLGSDPSIGATSGTLWEWYFRTSLDHWSTFLGMIFALNFPMMTLWFKKVESAPENTRLLIKGAAGAAVLAVGIWWTAVFLPLPKLDYNMTNAYFAFVPLLVYVFLRNLTPGLRSYYLGPLHSIGKTTLETYLMQHHIWLTSNAKTLVTILPGYPKINFLLVSCVFIVLSQELYRLTMSLRGMLLPDSFAACARNSLGVALVLGVCWGLGVVLTMAGLNGPWVIGTVIIGLALAALMALRWLLLAQPPAHHNPAHLAAAVSVHPRRIVIVFGVLLVAMNTLSAYVSVFTAERYMPAVLLPPPPHHGSGTSPSPGQLSQPSTTVNCVADVNLGSWRSFPCREAPGAILATPCEASSWVWDGPSAHVCGHERLTSAEVLDLVGSKHVLLAGDSIQRYLYYSMARAVGDTAAHGHNGSAPRHSDISCSLPAGGSLRFLWSPFAKNITSRLDTLQARSSSLPEVVILGAGLWDALHHRDAQDYARQLHALASVLDSIRRKGTHVLWVANTRVVDERLNTVDKQTFMHESIVERYRNAALGPSGLQDHVDGVADGYIVTKDRELHSVDGVHYDDNVYDTMAQILLNQVKDLTKPAAGSSAKSAPAPAPAHELCSMCQPKRVLWLVCVIVLLIFSMDNFFGLPTLITRVLGGADLVGELTWEKAYGPLHQSLGIVPAATRASTVATATEPPSM</sequence>
<evidence type="ECO:0000256" key="4">
    <source>
        <dbReference type="ARBA" id="ARBA00022692"/>
    </source>
</evidence>
<dbReference type="EMBL" id="HBHJ01028303">
    <property type="protein sequence ID" value="CAD9707739.1"/>
    <property type="molecule type" value="Transcribed_RNA"/>
</dbReference>
<name>A0A7S2WUZ9_9STRA</name>
<dbReference type="SUPFAM" id="SSF52266">
    <property type="entry name" value="SGNH hydrolase"/>
    <property type="match status" value="1"/>
</dbReference>
<protein>
    <recommendedName>
        <fullName evidence="9">Cas1p 10 TM acyl transferase domain-containing protein</fullName>
    </recommendedName>
</protein>
<dbReference type="Gene3D" id="3.40.50.1110">
    <property type="entry name" value="SGNH hydrolase"/>
    <property type="match status" value="1"/>
</dbReference>
<accession>A0A7S2WUZ9</accession>
<feature type="transmembrane region" description="Helical" evidence="8">
    <location>
        <begin position="443"/>
        <end position="462"/>
    </location>
</feature>
<evidence type="ECO:0000256" key="2">
    <source>
        <dbReference type="ARBA" id="ARBA00010666"/>
    </source>
</evidence>
<feature type="domain" description="Cas1p 10 TM acyl transferase" evidence="9">
    <location>
        <begin position="78"/>
        <end position="481"/>
    </location>
</feature>
<dbReference type="GO" id="GO:0005794">
    <property type="term" value="C:Golgi apparatus"/>
    <property type="evidence" value="ECO:0007669"/>
    <property type="project" value="TreeGrafter"/>
</dbReference>
<dbReference type="AlphaFoldDB" id="A0A7S2WUZ9"/>
<evidence type="ECO:0000256" key="6">
    <source>
        <dbReference type="ARBA" id="ARBA00023136"/>
    </source>
</evidence>
<feature type="transmembrane region" description="Helical" evidence="8">
    <location>
        <begin position="345"/>
        <end position="367"/>
    </location>
</feature>
<evidence type="ECO:0000256" key="3">
    <source>
        <dbReference type="ARBA" id="ARBA00022679"/>
    </source>
</evidence>
<dbReference type="GO" id="GO:0016407">
    <property type="term" value="F:acetyltransferase activity"/>
    <property type="evidence" value="ECO:0007669"/>
    <property type="project" value="TreeGrafter"/>
</dbReference>
<dbReference type="PANTHER" id="PTHR13533">
    <property type="entry name" value="N-ACETYLNEURAMINATE 9-O-ACETYLTRANSFERASE"/>
    <property type="match status" value="1"/>
</dbReference>
<keyword evidence="5 8" id="KW-1133">Transmembrane helix</keyword>
<feature type="transmembrane region" description="Helical" evidence="8">
    <location>
        <begin position="173"/>
        <end position="194"/>
    </location>
</feature>
<feature type="transmembrane region" description="Helical" evidence="8">
    <location>
        <begin position="12"/>
        <end position="33"/>
    </location>
</feature>
<reference evidence="10" key="1">
    <citation type="submission" date="2021-01" db="EMBL/GenBank/DDBJ databases">
        <authorList>
            <person name="Corre E."/>
            <person name="Pelletier E."/>
            <person name="Niang G."/>
            <person name="Scheremetjew M."/>
            <person name="Finn R."/>
            <person name="Kale V."/>
            <person name="Holt S."/>
            <person name="Cochrane G."/>
            <person name="Meng A."/>
            <person name="Brown T."/>
            <person name="Cohen L."/>
        </authorList>
    </citation>
    <scope>NUCLEOTIDE SEQUENCE</scope>
    <source>
        <strain evidence="10">CCMP1243</strain>
    </source>
</reference>
<dbReference type="PANTHER" id="PTHR13533:SF1">
    <property type="entry name" value="N-ACETYLNEURAMINATE 9-O-ACETYLTRANSFERASE"/>
    <property type="match status" value="1"/>
</dbReference>
<dbReference type="InterPro" id="IPR012419">
    <property type="entry name" value="Cas1_AcylTrans_dom"/>
</dbReference>
<proteinExistence type="inferred from homology"/>
<evidence type="ECO:0000256" key="5">
    <source>
        <dbReference type="ARBA" id="ARBA00022989"/>
    </source>
</evidence>
<gene>
    <name evidence="10" type="ORF">RMAR1173_LOCUS18730</name>
</gene>
<feature type="transmembrane region" description="Helical" evidence="8">
    <location>
        <begin position="263"/>
        <end position="285"/>
    </location>
</feature>
<dbReference type="Pfam" id="PF07779">
    <property type="entry name" value="Cas1_AcylT"/>
    <property type="match status" value="1"/>
</dbReference>
<feature type="transmembrane region" description="Helical" evidence="8">
    <location>
        <begin position="483"/>
        <end position="502"/>
    </location>
</feature>
<evidence type="ECO:0000256" key="7">
    <source>
        <dbReference type="ARBA" id="ARBA00023180"/>
    </source>
</evidence>
<feature type="transmembrane region" description="Helical" evidence="8">
    <location>
        <begin position="508"/>
        <end position="531"/>
    </location>
</feature>
<evidence type="ECO:0000313" key="10">
    <source>
        <dbReference type="EMBL" id="CAD9707739.1"/>
    </source>
</evidence>
<feature type="transmembrane region" description="Helical" evidence="8">
    <location>
        <begin position="233"/>
        <end position="251"/>
    </location>
</feature>